<gene>
    <name evidence="2" type="ORF">EXU30_14245</name>
</gene>
<dbReference type="PROSITE" id="PS51257">
    <property type="entry name" value="PROKAR_LIPOPROTEIN"/>
    <property type="match status" value="1"/>
</dbReference>
<evidence type="ECO:0000313" key="2">
    <source>
        <dbReference type="EMBL" id="QBF83723.1"/>
    </source>
</evidence>
<proteinExistence type="predicted"/>
<dbReference type="Proteomes" id="UP000291106">
    <property type="component" value="Chromosome"/>
</dbReference>
<reference evidence="2 3" key="1">
    <citation type="submission" date="2019-02" db="EMBL/GenBank/DDBJ databases">
        <title>Shewanella sp. D4-2 isolated from Dokdo Island.</title>
        <authorList>
            <person name="Baek K."/>
        </authorList>
    </citation>
    <scope>NUCLEOTIDE SEQUENCE [LARGE SCALE GENOMIC DNA]</scope>
    <source>
        <strain evidence="2 3">D4-2</strain>
    </source>
</reference>
<dbReference type="Pfam" id="PF05193">
    <property type="entry name" value="Peptidase_M16_C"/>
    <property type="match status" value="1"/>
</dbReference>
<dbReference type="GO" id="GO:0046872">
    <property type="term" value="F:metal ion binding"/>
    <property type="evidence" value="ECO:0007669"/>
    <property type="project" value="InterPro"/>
</dbReference>
<feature type="domain" description="Peptidase M16 C-terminal" evidence="1">
    <location>
        <begin position="316"/>
        <end position="449"/>
    </location>
</feature>
<sequence length="566" mass="62813">MVRGASLMMRIGSLIPLINKLAATFLLLMLVACQHKQTNGESSVQVAANSTSDSAATITPTLPQFDSQATNLPPLAAKLSYQSPPAPLSHKLNDASYQHLWSLSQFPLSTHRFSLVGISQTRAIANPDILLKAFELYAQQLALIEQAALRELAVVNAKPEQITRCLNSISFSATLHRIVISMHCEASYETKLKLAKQLWQQLANLQTKTKAGDKITGINLDLLKRKLKLDSHIGAFTGSEINLAYRKRLLGISHPYASEVNNQQAIDSLTIESLTELFASTYQSLQWHVFSTAGLKEPTRDVQFLNTQSVVRHAQTKKQANRSADTQNLTLKPIAIIDKPGTVQTQLRIGYLFANSVTDARYNRLACESLAALLGRSYSGRLFYDLRETRGLTYGVYAYCVDAPLGQYLTIYGSTDKADTTQFVSGILQHVALLQRQSPQDAELKALKDYLLGKQQLRHDSQRAVENSFLTPWIMGQVAQGTELQDRDQAFYDALEQLSADELSRFAQLYLTNPVIVLRGDKDDIAKPLVKGLEALANSGVLDNKLSADKVLEVERNNWKIEEIKP</sequence>
<dbReference type="Gene3D" id="3.30.830.10">
    <property type="entry name" value="Metalloenzyme, LuxS/M16 peptidase-like"/>
    <property type="match status" value="1"/>
</dbReference>
<protein>
    <submittedName>
        <fullName evidence="2">Insulinase family protein</fullName>
    </submittedName>
</protein>
<accession>A0A411PJK6</accession>
<dbReference type="InterPro" id="IPR011249">
    <property type="entry name" value="Metalloenz_LuxS/M16"/>
</dbReference>
<dbReference type="SUPFAM" id="SSF63411">
    <property type="entry name" value="LuxS/MPP-like metallohydrolase"/>
    <property type="match status" value="1"/>
</dbReference>
<dbReference type="EMBL" id="CP036200">
    <property type="protein sequence ID" value="QBF83723.1"/>
    <property type="molecule type" value="Genomic_DNA"/>
</dbReference>
<dbReference type="InterPro" id="IPR007863">
    <property type="entry name" value="Peptidase_M16_C"/>
</dbReference>
<evidence type="ECO:0000259" key="1">
    <source>
        <dbReference type="Pfam" id="PF05193"/>
    </source>
</evidence>
<dbReference type="KEGG" id="smai:EXU30_14245"/>
<organism evidence="2 3">
    <name type="scientific">Shewanella maritima</name>
    <dbReference type="NCBI Taxonomy" id="2520507"/>
    <lineage>
        <taxon>Bacteria</taxon>
        <taxon>Pseudomonadati</taxon>
        <taxon>Pseudomonadota</taxon>
        <taxon>Gammaproteobacteria</taxon>
        <taxon>Alteromonadales</taxon>
        <taxon>Shewanellaceae</taxon>
        <taxon>Shewanella</taxon>
    </lineage>
</organism>
<dbReference type="OrthoDB" id="9811314at2"/>
<keyword evidence="3" id="KW-1185">Reference proteome</keyword>
<evidence type="ECO:0000313" key="3">
    <source>
        <dbReference type="Proteomes" id="UP000291106"/>
    </source>
</evidence>
<dbReference type="AlphaFoldDB" id="A0A411PJK6"/>
<name>A0A411PJK6_9GAMM</name>